<dbReference type="PROSITE" id="PS01227">
    <property type="entry name" value="UPF0012"/>
    <property type="match status" value="1"/>
</dbReference>
<accession>A0A4U1BPT5</accession>
<dbReference type="PANTHER" id="PTHR23088:SF27">
    <property type="entry name" value="DEAMINATED GLUTATHIONE AMIDASE"/>
    <property type="match status" value="1"/>
</dbReference>
<organism evidence="4 5">
    <name type="scientific">Ferrimonas aestuarii</name>
    <dbReference type="NCBI Taxonomy" id="2569539"/>
    <lineage>
        <taxon>Bacteria</taxon>
        <taxon>Pseudomonadati</taxon>
        <taxon>Pseudomonadota</taxon>
        <taxon>Gammaproteobacteria</taxon>
        <taxon>Alteromonadales</taxon>
        <taxon>Ferrimonadaceae</taxon>
        <taxon>Ferrimonas</taxon>
    </lineage>
</organism>
<name>A0A4U1BPT5_9GAMM</name>
<dbReference type="RefSeq" id="WP_136862706.1">
    <property type="nucleotide sequence ID" value="NZ_SWCJ01000004.1"/>
</dbReference>
<evidence type="ECO:0000256" key="2">
    <source>
        <dbReference type="ARBA" id="ARBA00022801"/>
    </source>
</evidence>
<evidence type="ECO:0000259" key="3">
    <source>
        <dbReference type="PROSITE" id="PS50263"/>
    </source>
</evidence>
<comment type="similarity">
    <text evidence="1">Belongs to the carbon-nitrogen hydrolase superfamily. NIT1/NIT2 family.</text>
</comment>
<dbReference type="InterPro" id="IPR045254">
    <property type="entry name" value="Nit1/2_C-N_Hydrolase"/>
</dbReference>
<comment type="caution">
    <text evidence="4">The sequence shown here is derived from an EMBL/GenBank/DDBJ whole genome shotgun (WGS) entry which is preliminary data.</text>
</comment>
<reference evidence="4 5" key="1">
    <citation type="submission" date="2019-04" db="EMBL/GenBank/DDBJ databases">
        <authorList>
            <person name="Hwang J.C."/>
        </authorList>
    </citation>
    <scope>NUCLEOTIDE SEQUENCE [LARGE SCALE GENOMIC DNA]</scope>
    <source>
        <strain evidence="4 5">IMCC35002</strain>
    </source>
</reference>
<protein>
    <submittedName>
        <fullName evidence="4">Carbon-nitrogen hydrolase family protein</fullName>
    </submittedName>
</protein>
<dbReference type="CDD" id="cd07572">
    <property type="entry name" value="nit"/>
    <property type="match status" value="1"/>
</dbReference>
<dbReference type="InterPro" id="IPR036526">
    <property type="entry name" value="C-N_Hydrolase_sf"/>
</dbReference>
<dbReference type="Gene3D" id="3.60.110.10">
    <property type="entry name" value="Carbon-nitrogen hydrolase"/>
    <property type="match status" value="1"/>
</dbReference>
<dbReference type="OrthoDB" id="9811121at2"/>
<dbReference type="Pfam" id="PF00795">
    <property type="entry name" value="CN_hydrolase"/>
    <property type="match status" value="1"/>
</dbReference>
<feature type="domain" description="CN hydrolase" evidence="3">
    <location>
        <begin position="1"/>
        <end position="250"/>
    </location>
</feature>
<keyword evidence="5" id="KW-1185">Reference proteome</keyword>
<dbReference type="InterPro" id="IPR001110">
    <property type="entry name" value="UPF0012_CS"/>
</dbReference>
<keyword evidence="2 4" id="KW-0378">Hydrolase</keyword>
<dbReference type="AlphaFoldDB" id="A0A4U1BPT5"/>
<dbReference type="SUPFAM" id="SSF56317">
    <property type="entry name" value="Carbon-nitrogen hydrolase"/>
    <property type="match status" value="1"/>
</dbReference>
<evidence type="ECO:0000313" key="5">
    <source>
        <dbReference type="Proteomes" id="UP000305675"/>
    </source>
</evidence>
<dbReference type="GO" id="GO:0016811">
    <property type="term" value="F:hydrolase activity, acting on carbon-nitrogen (but not peptide) bonds, in linear amides"/>
    <property type="evidence" value="ECO:0007669"/>
    <property type="project" value="InterPro"/>
</dbReference>
<sequence>MKLYAVQLCSSSSLETNLAMLRQVMAPLSEVSGPKLVVLPECVMSFDGEPDAMATLSEPLGEGSMQRALSQLAQEHRCTLVAGTIPIHAPDGRFYASCLVFDDTGRRIGHYNKLHLFDVDVADGVGRYRESDTTAPGQHVEVIDTPLGKLGIAVCYDVRFPELFRAMVANGAQIIALPSAFTQVTGEAHWQPLLQARAIENQCYLIAANQGGTHDHGRMTWGQSMIVSPWGEVLAQAQQSPSMVMASFDADKIHQIRQQMPTQQHIRMPITAAQLKK</sequence>
<dbReference type="EMBL" id="SWCJ01000004">
    <property type="protein sequence ID" value="TKB55977.1"/>
    <property type="molecule type" value="Genomic_DNA"/>
</dbReference>
<dbReference type="PROSITE" id="PS50263">
    <property type="entry name" value="CN_HYDROLASE"/>
    <property type="match status" value="1"/>
</dbReference>
<evidence type="ECO:0000256" key="1">
    <source>
        <dbReference type="ARBA" id="ARBA00010613"/>
    </source>
</evidence>
<evidence type="ECO:0000313" key="4">
    <source>
        <dbReference type="EMBL" id="TKB55977.1"/>
    </source>
</evidence>
<dbReference type="PANTHER" id="PTHR23088">
    <property type="entry name" value="NITRILASE-RELATED"/>
    <property type="match status" value="1"/>
</dbReference>
<proteinExistence type="inferred from homology"/>
<dbReference type="Proteomes" id="UP000305675">
    <property type="component" value="Unassembled WGS sequence"/>
</dbReference>
<gene>
    <name evidence="4" type="ORF">FCL42_07095</name>
</gene>
<dbReference type="InterPro" id="IPR003010">
    <property type="entry name" value="C-N_Hydrolase"/>
</dbReference>